<evidence type="ECO:0000313" key="2">
    <source>
        <dbReference type="EMBL" id="GKX55173.1"/>
    </source>
</evidence>
<organism evidence="2 3">
    <name type="scientific">Leminorella grimontii</name>
    <dbReference type="NCBI Taxonomy" id="82981"/>
    <lineage>
        <taxon>Bacteria</taxon>
        <taxon>Pseudomonadati</taxon>
        <taxon>Pseudomonadota</taxon>
        <taxon>Gammaproteobacteria</taxon>
        <taxon>Enterobacterales</taxon>
        <taxon>Budviciaceae</taxon>
        <taxon>Leminorella</taxon>
    </lineage>
</organism>
<dbReference type="Gene3D" id="3.40.250.10">
    <property type="entry name" value="Rhodanese-like domain"/>
    <property type="match status" value="1"/>
</dbReference>
<dbReference type="PROSITE" id="PS50206">
    <property type="entry name" value="RHODANESE_3"/>
    <property type="match status" value="1"/>
</dbReference>
<dbReference type="PANTHER" id="PTHR44086">
    <property type="entry name" value="THIOSULFATE SULFURTRANSFERASE RDL2, MITOCHONDRIAL-RELATED"/>
    <property type="match status" value="1"/>
</dbReference>
<evidence type="ECO:0000313" key="3">
    <source>
        <dbReference type="Proteomes" id="UP001058124"/>
    </source>
</evidence>
<dbReference type="EMBL" id="BRLH01000002">
    <property type="protein sequence ID" value="GKX55173.1"/>
    <property type="molecule type" value="Genomic_DNA"/>
</dbReference>
<dbReference type="RefSeq" id="WP_027274107.1">
    <property type="nucleotide sequence ID" value="NZ_BRLH01000002.1"/>
</dbReference>
<dbReference type="PANTHER" id="PTHR44086:SF13">
    <property type="entry name" value="THIOSULFATE SULFURTRANSFERASE PSPE"/>
    <property type="match status" value="1"/>
</dbReference>
<dbReference type="SUPFAM" id="SSF52821">
    <property type="entry name" value="Rhodanese/Cell cycle control phosphatase"/>
    <property type="match status" value="1"/>
</dbReference>
<dbReference type="GO" id="GO:0004792">
    <property type="term" value="F:thiosulfate-cyanide sulfurtransferase activity"/>
    <property type="evidence" value="ECO:0007669"/>
    <property type="project" value="TreeGrafter"/>
</dbReference>
<reference evidence="2" key="1">
    <citation type="submission" date="2022-06" db="EMBL/GenBank/DDBJ databases">
        <title>Draft genome sequences of Leminorella grimontii str. JCM5902.</title>
        <authorList>
            <person name="Wakabayashi Y."/>
            <person name="Kojima K."/>
        </authorList>
    </citation>
    <scope>NUCLEOTIDE SEQUENCE</scope>
    <source>
        <strain evidence="2">JCM 5902</strain>
    </source>
</reference>
<sequence>MKKHNPGFEALCEAARKQVKEASVEQVKEMMDNGTIPLVLDVREESEWGKDHLPGARHLGRGVLERDIETVVPDKATPMVLYCGGGYRSALAAESLQKMGYTGVISMDGGYRGWNEAGYPLVKE</sequence>
<proteinExistence type="predicted"/>
<dbReference type="Proteomes" id="UP001058124">
    <property type="component" value="Unassembled WGS sequence"/>
</dbReference>
<dbReference type="SMART" id="SM00450">
    <property type="entry name" value="RHOD"/>
    <property type="match status" value="1"/>
</dbReference>
<protein>
    <submittedName>
        <fullName evidence="2">Sulfurtransferase</fullName>
    </submittedName>
</protein>
<dbReference type="InterPro" id="IPR001763">
    <property type="entry name" value="Rhodanese-like_dom"/>
</dbReference>
<dbReference type="AlphaFoldDB" id="A0AAV5N0X7"/>
<name>A0AAV5N0X7_9GAMM</name>
<dbReference type="CDD" id="cd00158">
    <property type="entry name" value="RHOD"/>
    <property type="match status" value="1"/>
</dbReference>
<comment type="caution">
    <text evidence="2">The sequence shown here is derived from an EMBL/GenBank/DDBJ whole genome shotgun (WGS) entry which is preliminary data.</text>
</comment>
<feature type="domain" description="Rhodanese" evidence="1">
    <location>
        <begin position="38"/>
        <end position="123"/>
    </location>
</feature>
<evidence type="ECO:0000259" key="1">
    <source>
        <dbReference type="PROSITE" id="PS50206"/>
    </source>
</evidence>
<gene>
    <name evidence="2" type="ORF">SOASR030_12850</name>
</gene>
<accession>A0AAV5N0X7</accession>
<dbReference type="Pfam" id="PF00581">
    <property type="entry name" value="Rhodanese"/>
    <property type="match status" value="1"/>
</dbReference>
<keyword evidence="3" id="KW-1185">Reference proteome</keyword>
<dbReference type="InterPro" id="IPR036873">
    <property type="entry name" value="Rhodanese-like_dom_sf"/>
</dbReference>